<keyword evidence="4" id="KW-1003">Cell membrane</keyword>
<feature type="binding site" evidence="12">
    <location>
        <position position="313"/>
    </location>
    <ligand>
        <name>K(+)</name>
        <dbReference type="ChEBI" id="CHEBI:29103"/>
    </ligand>
</feature>
<dbReference type="Proteomes" id="UP000449710">
    <property type="component" value="Unassembled WGS sequence"/>
</dbReference>
<keyword evidence="8 12" id="KW-0630">Potassium</keyword>
<feature type="transmembrane region" description="Helical" evidence="13">
    <location>
        <begin position="12"/>
        <end position="31"/>
    </location>
</feature>
<evidence type="ECO:0000256" key="6">
    <source>
        <dbReference type="ARBA" id="ARBA00022538"/>
    </source>
</evidence>
<reference evidence="14 15" key="1">
    <citation type="submission" date="2019-04" db="EMBL/GenBank/DDBJ databases">
        <title>Isachenkonia alkalipeptolytica gen. nov. sp. nov. a new anaerobic, alkiliphilic organothrophic bacterium capable to reduce synthesized ferrihydrite isolated from a soda lake.</title>
        <authorList>
            <person name="Toshchakov S.V."/>
            <person name="Zavarzina D.G."/>
            <person name="Zhilina T.N."/>
            <person name="Kostrikina N.A."/>
            <person name="Kublanov I.V."/>
        </authorList>
    </citation>
    <scope>NUCLEOTIDE SEQUENCE [LARGE SCALE GENOMIC DNA]</scope>
    <source>
        <strain evidence="14 15">Z-1701</strain>
    </source>
</reference>
<evidence type="ECO:0000256" key="4">
    <source>
        <dbReference type="ARBA" id="ARBA00022475"/>
    </source>
</evidence>
<sequence length="481" mass="52539">MNFGIIIKVLGTLLLFESIVLIGPLGISLYYGESPYPFFYTIALLMLVGGAMRVFGGKSKKMQAREALSIVTFGWILVSFFGALPFIFSGVIPNFVDAFFETVSGLTTTGATILEEIEGLPKGILFWRSLTHWLGGMGILVLTLAVLPALGVGAFRIFKAESPGPMSDKLVPKVKDTAKILYTAYLGMTVLQIILLYLGEMNLYESLVHTFGTVGTGGFSIKDDSIGAYQSSYTIWVITFFMIAAGVNFALYYDLWKGKWKNLFKNTELRLYLSIIVFAGALITLNLLLTTYYTGFFETLKQAFFQTAAITTTTGYGTADFDQWPAFSKAIVFVLMFVGGSAGSTGGGIKVARLLILGVVIRREVQRLLHPQAYLPVTLNGKAVSNSIVQGVTSFFFLYMLIVAFGTVLISLEGVGIVTAVSSVAATVGNIGPGFEMVGPTQNYSQFSAPSKMLFSLFMLFGRLELFTVFLFFIPSFWKGK</sequence>
<dbReference type="GO" id="GO:0046872">
    <property type="term" value="F:metal ion binding"/>
    <property type="evidence" value="ECO:0007669"/>
    <property type="project" value="UniProtKB-KW"/>
</dbReference>
<feature type="transmembrane region" description="Helical" evidence="13">
    <location>
        <begin position="37"/>
        <end position="55"/>
    </location>
</feature>
<accession>A0AA44BE55</accession>
<feature type="transmembrane region" description="Helical" evidence="13">
    <location>
        <begin position="233"/>
        <end position="251"/>
    </location>
</feature>
<dbReference type="RefSeq" id="WP_160721314.1">
    <property type="nucleotide sequence ID" value="NZ_SUMG01000009.1"/>
</dbReference>
<keyword evidence="15" id="KW-1185">Reference proteome</keyword>
<evidence type="ECO:0000256" key="12">
    <source>
        <dbReference type="PIRSR" id="PIRSR006247-1"/>
    </source>
</evidence>
<evidence type="ECO:0000313" key="14">
    <source>
        <dbReference type="EMBL" id="NBG88573.1"/>
    </source>
</evidence>
<evidence type="ECO:0000313" key="15">
    <source>
        <dbReference type="Proteomes" id="UP000449710"/>
    </source>
</evidence>
<organism evidence="14 15">
    <name type="scientific">Isachenkonia alkalipeptolytica</name>
    <dbReference type="NCBI Taxonomy" id="2565777"/>
    <lineage>
        <taxon>Bacteria</taxon>
        <taxon>Bacillati</taxon>
        <taxon>Bacillota</taxon>
        <taxon>Clostridia</taxon>
        <taxon>Eubacteriales</taxon>
        <taxon>Clostridiaceae</taxon>
        <taxon>Isachenkonia</taxon>
    </lineage>
</organism>
<dbReference type="PANTHER" id="PTHR32024">
    <property type="entry name" value="TRK SYSTEM POTASSIUM UPTAKE PROTEIN TRKG-RELATED"/>
    <property type="match status" value="1"/>
</dbReference>
<keyword evidence="6" id="KW-0633">Potassium transport</keyword>
<name>A0AA44BE55_9CLOT</name>
<protein>
    <submittedName>
        <fullName evidence="14">TrkH family potassium uptake protein</fullName>
    </submittedName>
</protein>
<evidence type="ECO:0000256" key="3">
    <source>
        <dbReference type="ARBA" id="ARBA00022448"/>
    </source>
</evidence>
<comment type="caution">
    <text evidence="14">The sequence shown here is derived from an EMBL/GenBank/DDBJ whole genome shotgun (WGS) entry which is preliminary data.</text>
</comment>
<feature type="transmembrane region" description="Helical" evidence="13">
    <location>
        <begin position="392"/>
        <end position="412"/>
    </location>
</feature>
<comment type="similarity">
    <text evidence="2">Belongs to the TrkH potassium transport family.</text>
</comment>
<dbReference type="Pfam" id="PF02386">
    <property type="entry name" value="TrkH"/>
    <property type="match status" value="1"/>
</dbReference>
<keyword evidence="9 13" id="KW-1133">Transmembrane helix</keyword>
<comment type="subcellular location">
    <subcellularLocation>
        <location evidence="1">Cell inner membrane</location>
        <topology evidence="1">Multi-pass membrane protein</topology>
    </subcellularLocation>
</comment>
<feature type="transmembrane region" description="Helical" evidence="13">
    <location>
        <begin position="271"/>
        <end position="293"/>
    </location>
</feature>
<keyword evidence="5" id="KW-0997">Cell inner membrane</keyword>
<evidence type="ECO:0000256" key="9">
    <source>
        <dbReference type="ARBA" id="ARBA00022989"/>
    </source>
</evidence>
<feature type="binding site" evidence="12">
    <location>
        <position position="217"/>
    </location>
    <ligand>
        <name>K(+)</name>
        <dbReference type="ChEBI" id="CHEBI:29103"/>
    </ligand>
</feature>
<evidence type="ECO:0000256" key="1">
    <source>
        <dbReference type="ARBA" id="ARBA00004429"/>
    </source>
</evidence>
<dbReference type="AlphaFoldDB" id="A0AA44BE55"/>
<dbReference type="GO" id="GO:0005886">
    <property type="term" value="C:plasma membrane"/>
    <property type="evidence" value="ECO:0007669"/>
    <property type="project" value="UniProtKB-SubCell"/>
</dbReference>
<feature type="transmembrane region" description="Helical" evidence="13">
    <location>
        <begin position="179"/>
        <end position="198"/>
    </location>
</feature>
<feature type="binding site" evidence="12">
    <location>
        <position position="109"/>
    </location>
    <ligand>
        <name>K(+)</name>
        <dbReference type="ChEBI" id="CHEBI:29103"/>
    </ligand>
</feature>
<feature type="transmembrane region" description="Helical" evidence="13">
    <location>
        <begin position="453"/>
        <end position="474"/>
    </location>
</feature>
<evidence type="ECO:0000256" key="5">
    <source>
        <dbReference type="ARBA" id="ARBA00022519"/>
    </source>
</evidence>
<dbReference type="EMBL" id="SUMG01000009">
    <property type="protein sequence ID" value="NBG88573.1"/>
    <property type="molecule type" value="Genomic_DNA"/>
</dbReference>
<feature type="binding site" evidence="12">
    <location>
        <position position="108"/>
    </location>
    <ligand>
        <name>K(+)</name>
        <dbReference type="ChEBI" id="CHEBI:29103"/>
    </ligand>
</feature>
<evidence type="ECO:0000256" key="13">
    <source>
        <dbReference type="SAM" id="Phobius"/>
    </source>
</evidence>
<feature type="binding site" evidence="12">
    <location>
        <position position="430"/>
    </location>
    <ligand>
        <name>K(+)</name>
        <dbReference type="ChEBI" id="CHEBI:29103"/>
    </ligand>
</feature>
<feature type="transmembrane region" description="Helical" evidence="13">
    <location>
        <begin position="330"/>
        <end position="361"/>
    </location>
</feature>
<evidence type="ECO:0000256" key="2">
    <source>
        <dbReference type="ARBA" id="ARBA00009137"/>
    </source>
</evidence>
<evidence type="ECO:0000256" key="10">
    <source>
        <dbReference type="ARBA" id="ARBA00023065"/>
    </source>
</evidence>
<dbReference type="GO" id="GO:0015379">
    <property type="term" value="F:potassium:chloride symporter activity"/>
    <property type="evidence" value="ECO:0007669"/>
    <property type="project" value="InterPro"/>
</dbReference>
<dbReference type="PIRSF" id="PIRSF006247">
    <property type="entry name" value="TrkH"/>
    <property type="match status" value="1"/>
</dbReference>
<dbReference type="InterPro" id="IPR004772">
    <property type="entry name" value="TrkH"/>
</dbReference>
<keyword evidence="12" id="KW-0479">Metal-binding</keyword>
<proteinExistence type="inferred from homology"/>
<feature type="transmembrane region" description="Helical" evidence="13">
    <location>
        <begin position="67"/>
        <end position="88"/>
    </location>
</feature>
<keyword evidence="7 13" id="KW-0812">Transmembrane</keyword>
<feature type="transmembrane region" description="Helical" evidence="13">
    <location>
        <begin position="133"/>
        <end position="158"/>
    </location>
</feature>
<feature type="binding site" evidence="12">
    <location>
        <position position="314"/>
    </location>
    <ligand>
        <name>K(+)</name>
        <dbReference type="ChEBI" id="CHEBI:29103"/>
    </ligand>
</feature>
<evidence type="ECO:0000256" key="7">
    <source>
        <dbReference type="ARBA" id="ARBA00022692"/>
    </source>
</evidence>
<keyword evidence="3" id="KW-0813">Transport</keyword>
<dbReference type="PANTHER" id="PTHR32024:SF2">
    <property type="entry name" value="TRK SYSTEM POTASSIUM UPTAKE PROTEIN TRKG-RELATED"/>
    <property type="match status" value="1"/>
</dbReference>
<keyword evidence="10" id="KW-0406">Ion transport</keyword>
<evidence type="ECO:0000256" key="11">
    <source>
        <dbReference type="ARBA" id="ARBA00023136"/>
    </source>
</evidence>
<dbReference type="InterPro" id="IPR003445">
    <property type="entry name" value="Cat_transpt"/>
</dbReference>
<gene>
    <name evidence="14" type="ORF">ISALK_08665</name>
</gene>
<keyword evidence="11 13" id="KW-0472">Membrane</keyword>
<evidence type="ECO:0000256" key="8">
    <source>
        <dbReference type="ARBA" id="ARBA00022958"/>
    </source>
</evidence>